<dbReference type="Proteomes" id="UP000324758">
    <property type="component" value="Unassembled WGS sequence"/>
</dbReference>
<dbReference type="SUPFAM" id="SSF54427">
    <property type="entry name" value="NTF2-like"/>
    <property type="match status" value="1"/>
</dbReference>
<reference evidence="2 3" key="1">
    <citation type="submission" date="2019-08" db="EMBL/GenBank/DDBJ databases">
        <title>Bradyrhizobium hipponensis sp. nov., a rhizobium isolated from a Lupinus angustifolius root nodule in Tunisia.</title>
        <authorList>
            <person name="Off K."/>
            <person name="Rejili M."/>
            <person name="Mars M."/>
            <person name="Brachmann A."/>
            <person name="Marin M."/>
        </authorList>
    </citation>
    <scope>NUCLEOTIDE SEQUENCE [LARGE SCALE GENOMIC DNA]</scope>
    <source>
        <strain evidence="2 3">CTAW71</strain>
    </source>
</reference>
<evidence type="ECO:0000313" key="3">
    <source>
        <dbReference type="Proteomes" id="UP000324758"/>
    </source>
</evidence>
<organism evidence="2 3">
    <name type="scientific">Bradyrhizobium rifense</name>
    <dbReference type="NCBI Taxonomy" id="515499"/>
    <lineage>
        <taxon>Bacteria</taxon>
        <taxon>Pseudomonadati</taxon>
        <taxon>Pseudomonadota</taxon>
        <taxon>Alphaproteobacteria</taxon>
        <taxon>Hyphomicrobiales</taxon>
        <taxon>Nitrobacteraceae</taxon>
        <taxon>Bradyrhizobium</taxon>
    </lineage>
</organism>
<feature type="domain" description="DUF4440" evidence="1">
    <location>
        <begin position="14"/>
        <end position="113"/>
    </location>
</feature>
<dbReference type="Pfam" id="PF14534">
    <property type="entry name" value="DUF4440"/>
    <property type="match status" value="1"/>
</dbReference>
<gene>
    <name evidence="2" type="ORF">FXB40_45415</name>
</gene>
<dbReference type="OrthoDB" id="5382786at2"/>
<name>A0A5D3K2F3_9BRAD</name>
<keyword evidence="3" id="KW-1185">Reference proteome</keyword>
<dbReference type="InterPro" id="IPR032710">
    <property type="entry name" value="NTF2-like_dom_sf"/>
</dbReference>
<dbReference type="Gene3D" id="3.10.450.50">
    <property type="match status" value="1"/>
</dbReference>
<protein>
    <submittedName>
        <fullName evidence="2">Nuclear transport factor 2 family protein</fullName>
    </submittedName>
</protein>
<evidence type="ECO:0000259" key="1">
    <source>
        <dbReference type="Pfam" id="PF14534"/>
    </source>
</evidence>
<evidence type="ECO:0000313" key="2">
    <source>
        <dbReference type="EMBL" id="TYL84126.1"/>
    </source>
</evidence>
<proteinExistence type="predicted"/>
<accession>A0A5D3K2F3</accession>
<dbReference type="RefSeq" id="WP_148778751.1">
    <property type="nucleotide sequence ID" value="NZ_VSSS01000094.1"/>
</dbReference>
<dbReference type="InterPro" id="IPR027843">
    <property type="entry name" value="DUF4440"/>
</dbReference>
<dbReference type="EMBL" id="VSSS01000094">
    <property type="protein sequence ID" value="TYL84126.1"/>
    <property type="molecule type" value="Genomic_DNA"/>
</dbReference>
<sequence>MSDDKTSEAALADLNHNYVRAVDEADVAWFDANLASDFRNTNPDGTLIDRPTFLVQIGRGSTVRDIREHDVIIRILGDFAIIHARTSYRKPDGSEGAGRYTDDWQFRDGRWQCVSAHVSRA</sequence>
<comment type="caution">
    <text evidence="2">The sequence shown here is derived from an EMBL/GenBank/DDBJ whole genome shotgun (WGS) entry which is preliminary data.</text>
</comment>
<dbReference type="AlphaFoldDB" id="A0A5D3K2F3"/>